<dbReference type="GO" id="GO:0005856">
    <property type="term" value="C:cytoskeleton"/>
    <property type="evidence" value="ECO:0007669"/>
    <property type="project" value="UniProtKB-SubCell"/>
</dbReference>
<dbReference type="InterPro" id="IPR011992">
    <property type="entry name" value="EF-hand-dom_pair"/>
</dbReference>
<dbReference type="PANTHER" id="PTHR12086:SF12">
    <property type="entry name" value="EF-HAND DOMAIN-CONTAINING FAMILY MEMBER B"/>
    <property type="match status" value="1"/>
</dbReference>
<organism evidence="8 9">
    <name type="scientific">Callosobruchus maculatus</name>
    <name type="common">Southern cowpea weevil</name>
    <name type="synonym">Pulse bruchid</name>
    <dbReference type="NCBI Taxonomy" id="64391"/>
    <lineage>
        <taxon>Eukaryota</taxon>
        <taxon>Metazoa</taxon>
        <taxon>Ecdysozoa</taxon>
        <taxon>Arthropoda</taxon>
        <taxon>Hexapoda</taxon>
        <taxon>Insecta</taxon>
        <taxon>Pterygota</taxon>
        <taxon>Neoptera</taxon>
        <taxon>Endopterygota</taxon>
        <taxon>Coleoptera</taxon>
        <taxon>Polyphaga</taxon>
        <taxon>Cucujiformia</taxon>
        <taxon>Chrysomeloidea</taxon>
        <taxon>Chrysomelidae</taxon>
        <taxon>Bruchinae</taxon>
        <taxon>Bruchini</taxon>
        <taxon>Callosobruchus</taxon>
    </lineage>
</organism>
<dbReference type="Pfam" id="PF25325">
    <property type="entry name" value="EF-hand_EFHB_C"/>
    <property type="match status" value="1"/>
</dbReference>
<name>A0A653BQ83_CALMS</name>
<evidence type="ECO:0000256" key="2">
    <source>
        <dbReference type="ARBA" id="ARBA00004245"/>
    </source>
</evidence>
<evidence type="ECO:0000256" key="6">
    <source>
        <dbReference type="ARBA" id="ARBA00023273"/>
    </source>
</evidence>
<reference evidence="8 9" key="1">
    <citation type="submission" date="2019-01" db="EMBL/GenBank/DDBJ databases">
        <authorList>
            <person name="Sayadi A."/>
        </authorList>
    </citation>
    <scope>NUCLEOTIDE SEQUENCE [LARGE SCALE GENOMIC DNA]</scope>
</reference>
<dbReference type="GO" id="GO:0005929">
    <property type="term" value="C:cilium"/>
    <property type="evidence" value="ECO:0007669"/>
    <property type="project" value="UniProtKB-SubCell"/>
</dbReference>
<keyword evidence="4" id="KW-0677">Repeat</keyword>
<evidence type="ECO:0000256" key="3">
    <source>
        <dbReference type="ARBA" id="ARBA00022490"/>
    </source>
</evidence>
<evidence type="ECO:0000256" key="5">
    <source>
        <dbReference type="ARBA" id="ARBA00023212"/>
    </source>
</evidence>
<dbReference type="InterPro" id="IPR040193">
    <property type="entry name" value="EFHC1/EFHC2/EFHB"/>
</dbReference>
<dbReference type="SUPFAM" id="SSF47473">
    <property type="entry name" value="EF-hand"/>
    <property type="match status" value="1"/>
</dbReference>
<keyword evidence="9" id="KW-1185">Reference proteome</keyword>
<feature type="domain" description="EFHB C-terminal EF-hand" evidence="7">
    <location>
        <begin position="453"/>
        <end position="522"/>
    </location>
</feature>
<dbReference type="Proteomes" id="UP000410492">
    <property type="component" value="Unassembled WGS sequence"/>
</dbReference>
<comment type="subcellular location">
    <subcellularLocation>
        <location evidence="1">Cell projection</location>
        <location evidence="1">Cilium</location>
    </subcellularLocation>
    <subcellularLocation>
        <location evidence="2">Cytoplasm</location>
        <location evidence="2">Cytoskeleton</location>
    </subcellularLocation>
</comment>
<evidence type="ECO:0000259" key="7">
    <source>
        <dbReference type="Pfam" id="PF25325"/>
    </source>
</evidence>
<keyword evidence="3" id="KW-0963">Cytoplasm</keyword>
<evidence type="ECO:0000313" key="9">
    <source>
        <dbReference type="Proteomes" id="UP000410492"/>
    </source>
</evidence>
<dbReference type="AlphaFoldDB" id="A0A653BQ83"/>
<keyword evidence="5" id="KW-0206">Cytoskeleton</keyword>
<evidence type="ECO:0000256" key="4">
    <source>
        <dbReference type="ARBA" id="ARBA00022737"/>
    </source>
</evidence>
<dbReference type="PANTHER" id="PTHR12086">
    <property type="entry name" value="EF-HAND DOMAIN C-TERMINAL CONTAINING PROTEIN"/>
    <property type="match status" value="1"/>
</dbReference>
<gene>
    <name evidence="8" type="ORF">CALMAC_LOCUS2741</name>
</gene>
<evidence type="ECO:0000256" key="1">
    <source>
        <dbReference type="ARBA" id="ARBA00004138"/>
    </source>
</evidence>
<dbReference type="EMBL" id="CAACVG010003458">
    <property type="protein sequence ID" value="VEN37520.1"/>
    <property type="molecule type" value="Genomic_DNA"/>
</dbReference>
<sequence length="541" mass="62317">MAGNAGKFIDRSPIICAAGKPSGDPKKVLTVEDTLKEYKVVDAITALEHNAHIWREEPFKPPLELPPIRNPCFLGTKTEIKQCMDLPVRNRFQELIADLKETSYDSYWNKQLGKVRDPTQGLPKGMIPLEVTMGMPSVRDIPLKELVNPPKTPYEVLWDSQVGHEMYRKTHNDYNPSEQVNRGYKSPPFFPDKCFGKKTRYDARGIWVRCCCDWHQKEPVVHASKIQANYLDRNRPQLGKPLAPNQNIKSVPEGHRFGKRSESEIFGVEALLRDPGSDPCLFKREYYRWLMALNKFRLKVKERRVEGFSFNDFLKRVLYWDKEKTGILPIDTFYEVCACHDLTFPKEPMENLMSFLRIIQNDKIDYRRFIDLIDLNSSGPPIQLKPFSDVSPQNLYFVTTTQAASCDYLIIDNSAKPVAGIPSVRSDLERPIVPPGGCRADLENLGEDTSARALLNPSIYTRYGLNYRDFYLPRPPDVIRKLFTKLGYNLPDNLFEQLWKEGLEVDKTPGEVCVETFKQLLRARFPHPKITIDEAECERLP</sequence>
<accession>A0A653BQ83</accession>
<dbReference type="OrthoDB" id="2096280at2759"/>
<proteinExistence type="predicted"/>
<dbReference type="InterPro" id="IPR057428">
    <property type="entry name" value="EFHB_EF-hand_C"/>
</dbReference>
<keyword evidence="6" id="KW-0966">Cell projection</keyword>
<protein>
    <recommendedName>
        <fullName evidence="7">EFHB C-terminal EF-hand domain-containing protein</fullName>
    </recommendedName>
</protein>
<evidence type="ECO:0000313" key="8">
    <source>
        <dbReference type="EMBL" id="VEN37520.1"/>
    </source>
</evidence>